<feature type="region of interest" description="Disordered" evidence="6">
    <location>
        <begin position="415"/>
        <end position="436"/>
    </location>
</feature>
<dbReference type="InterPro" id="IPR044861">
    <property type="entry name" value="IPNS-like_FE2OG_OXY"/>
</dbReference>
<dbReference type="InterPro" id="IPR026992">
    <property type="entry name" value="DIOX_N"/>
</dbReference>
<dbReference type="InterPro" id="IPR005123">
    <property type="entry name" value="Oxoglu/Fe-dep_dioxygenase_dom"/>
</dbReference>
<dbReference type="Gene3D" id="2.60.120.330">
    <property type="entry name" value="B-lactam Antibiotic, Isopenicillin N Synthase, Chain"/>
    <property type="match status" value="1"/>
</dbReference>
<evidence type="ECO:0000256" key="6">
    <source>
        <dbReference type="SAM" id="MobiDB-lite"/>
    </source>
</evidence>
<evidence type="ECO:0000313" key="9">
    <source>
        <dbReference type="Proteomes" id="UP001151287"/>
    </source>
</evidence>
<evidence type="ECO:0000259" key="7">
    <source>
        <dbReference type="PROSITE" id="PS51471"/>
    </source>
</evidence>
<keyword evidence="2 5" id="KW-0479">Metal-binding</keyword>
<dbReference type="PANTHER" id="PTHR10209:SF751">
    <property type="entry name" value="OS06G0255100 PROTEIN"/>
    <property type="match status" value="1"/>
</dbReference>
<evidence type="ECO:0000256" key="1">
    <source>
        <dbReference type="ARBA" id="ARBA00008056"/>
    </source>
</evidence>
<dbReference type="FunFam" id="2.60.120.330:FF:000026">
    <property type="entry name" value="DIBOA-glucoside dioxygenase BX6"/>
    <property type="match status" value="1"/>
</dbReference>
<protein>
    <recommendedName>
        <fullName evidence="7">Fe2OG dioxygenase domain-containing protein</fullName>
    </recommendedName>
</protein>
<evidence type="ECO:0000256" key="5">
    <source>
        <dbReference type="RuleBase" id="RU003682"/>
    </source>
</evidence>
<comment type="similarity">
    <text evidence="1 5">Belongs to the iron/ascorbate-dependent oxidoreductase family.</text>
</comment>
<dbReference type="SUPFAM" id="SSF51197">
    <property type="entry name" value="Clavaminate synthase-like"/>
    <property type="match status" value="1"/>
</dbReference>
<keyword evidence="4 5" id="KW-0408">Iron</keyword>
<dbReference type="Pfam" id="PF03171">
    <property type="entry name" value="2OG-FeII_Oxy"/>
    <property type="match status" value="1"/>
</dbReference>
<evidence type="ECO:0000256" key="3">
    <source>
        <dbReference type="ARBA" id="ARBA00023002"/>
    </source>
</evidence>
<dbReference type="Proteomes" id="UP001151287">
    <property type="component" value="Unassembled WGS sequence"/>
</dbReference>
<dbReference type="EMBL" id="JAMQYH010000002">
    <property type="protein sequence ID" value="KAJ1698856.1"/>
    <property type="molecule type" value="Genomic_DNA"/>
</dbReference>
<feature type="region of interest" description="Disordered" evidence="6">
    <location>
        <begin position="1"/>
        <end position="45"/>
    </location>
</feature>
<feature type="compositionally biased region" description="Polar residues" evidence="6">
    <location>
        <begin position="11"/>
        <end position="43"/>
    </location>
</feature>
<evidence type="ECO:0000256" key="2">
    <source>
        <dbReference type="ARBA" id="ARBA00022723"/>
    </source>
</evidence>
<evidence type="ECO:0000256" key="4">
    <source>
        <dbReference type="ARBA" id="ARBA00023004"/>
    </source>
</evidence>
<gene>
    <name evidence="8" type="ORF">LUZ63_007368</name>
</gene>
<reference evidence="8" key="1">
    <citation type="journal article" date="2022" name="Cell">
        <title>Repeat-based holocentromeres influence genome architecture and karyotype evolution.</title>
        <authorList>
            <person name="Hofstatter P.G."/>
            <person name="Thangavel G."/>
            <person name="Lux T."/>
            <person name="Neumann P."/>
            <person name="Vondrak T."/>
            <person name="Novak P."/>
            <person name="Zhang M."/>
            <person name="Costa L."/>
            <person name="Castellani M."/>
            <person name="Scott A."/>
            <person name="Toegelov H."/>
            <person name="Fuchs J."/>
            <person name="Mata-Sucre Y."/>
            <person name="Dias Y."/>
            <person name="Vanzela A.L.L."/>
            <person name="Huettel B."/>
            <person name="Almeida C.C.S."/>
            <person name="Simkova H."/>
            <person name="Souza G."/>
            <person name="Pedrosa-Harand A."/>
            <person name="Macas J."/>
            <person name="Mayer K.F.X."/>
            <person name="Houben A."/>
            <person name="Marques A."/>
        </authorList>
    </citation>
    <scope>NUCLEOTIDE SEQUENCE</scope>
    <source>
        <strain evidence="8">RhyBre1mFocal</strain>
    </source>
</reference>
<dbReference type="OrthoDB" id="288590at2759"/>
<dbReference type="PANTHER" id="PTHR10209">
    <property type="entry name" value="OXIDOREDUCTASE, 2OG-FE II OXYGENASE FAMILY PROTEIN"/>
    <property type="match status" value="1"/>
</dbReference>
<keyword evidence="9" id="KW-1185">Reference proteome</keyword>
<dbReference type="GO" id="GO:0051213">
    <property type="term" value="F:dioxygenase activity"/>
    <property type="evidence" value="ECO:0007669"/>
    <property type="project" value="UniProtKB-ARBA"/>
</dbReference>
<proteinExistence type="inferred from homology"/>
<accession>A0A9Q0CRJ7</accession>
<name>A0A9Q0CRJ7_9POAL</name>
<sequence length="458" mass="50236">MAALRSYPFLPTQNPTTKTHSLTKSIPLQSTDSPNRRSSSFNQAPPRFHHHYISLRSSAMATSASDGGFDRAAAVKQFDESRAGVKGLVDGGINEIPPMFRHNPDPLPPAPTGSVSVPTIDLSLPRGFVVDLIRAASHEWGFFQVINHGIPVSVIDGALSAIRSFNELPPSDRSPYYSRSLTGGVSYSSNVDLYKSSAASWRDTIQVMMGPARPDPERIPPVCRQEILSWDENVSQVGPSLLELMSEGLGVGPNPLKELTIGDGKVMVCHYYPPCPEPDATMGVVTHTDPGALTVLVQDSTGGLQVKHVGENGKCCWVDVEPVPGALVINVGDLLQIISNDEYKSVEHRAVVRSRDKSRVSIAVFFNPAKRGDTDFYGPLPELISDGKSAHYRNFTMSEFMGTFYTKDAIATSLQAKKKNSKPTSTRKEEKNTKRISKHVVQPCRSCLLEVNWWHDQR</sequence>
<dbReference type="Pfam" id="PF14226">
    <property type="entry name" value="DIOX_N"/>
    <property type="match status" value="1"/>
</dbReference>
<evidence type="ECO:0000313" key="8">
    <source>
        <dbReference type="EMBL" id="KAJ1698856.1"/>
    </source>
</evidence>
<organism evidence="8 9">
    <name type="scientific">Rhynchospora breviuscula</name>
    <dbReference type="NCBI Taxonomy" id="2022672"/>
    <lineage>
        <taxon>Eukaryota</taxon>
        <taxon>Viridiplantae</taxon>
        <taxon>Streptophyta</taxon>
        <taxon>Embryophyta</taxon>
        <taxon>Tracheophyta</taxon>
        <taxon>Spermatophyta</taxon>
        <taxon>Magnoliopsida</taxon>
        <taxon>Liliopsida</taxon>
        <taxon>Poales</taxon>
        <taxon>Cyperaceae</taxon>
        <taxon>Cyperoideae</taxon>
        <taxon>Rhynchosporeae</taxon>
        <taxon>Rhynchospora</taxon>
    </lineage>
</organism>
<feature type="domain" description="Fe2OG dioxygenase" evidence="7">
    <location>
        <begin position="263"/>
        <end position="368"/>
    </location>
</feature>
<dbReference type="GO" id="GO:0046872">
    <property type="term" value="F:metal ion binding"/>
    <property type="evidence" value="ECO:0007669"/>
    <property type="project" value="UniProtKB-KW"/>
</dbReference>
<dbReference type="InterPro" id="IPR027443">
    <property type="entry name" value="IPNS-like_sf"/>
</dbReference>
<comment type="caution">
    <text evidence="8">The sequence shown here is derived from an EMBL/GenBank/DDBJ whole genome shotgun (WGS) entry which is preliminary data.</text>
</comment>
<keyword evidence="3 5" id="KW-0560">Oxidoreductase</keyword>
<dbReference type="PROSITE" id="PS51471">
    <property type="entry name" value="FE2OG_OXY"/>
    <property type="match status" value="1"/>
</dbReference>
<dbReference type="AlphaFoldDB" id="A0A9Q0CRJ7"/>